<evidence type="ECO:0000256" key="1">
    <source>
        <dbReference type="SAM" id="MobiDB-lite"/>
    </source>
</evidence>
<proteinExistence type="predicted"/>
<dbReference type="SUPFAM" id="SSF53335">
    <property type="entry name" value="S-adenosyl-L-methionine-dependent methyltransferases"/>
    <property type="match status" value="1"/>
</dbReference>
<dbReference type="EMBL" id="BOMW01000023">
    <property type="protein sequence ID" value="GIF05026.1"/>
    <property type="molecule type" value="Genomic_DNA"/>
</dbReference>
<evidence type="ECO:0000313" key="3">
    <source>
        <dbReference type="Proteomes" id="UP000629619"/>
    </source>
</evidence>
<name>A0A919N645_9ACTN</name>
<gene>
    <name evidence="2" type="ORF">Asi03nite_25640</name>
</gene>
<feature type="compositionally biased region" description="Polar residues" evidence="1">
    <location>
        <begin position="193"/>
        <end position="202"/>
    </location>
</feature>
<reference evidence="2" key="1">
    <citation type="submission" date="2021-01" db="EMBL/GenBank/DDBJ databases">
        <title>Whole genome shotgun sequence of Actinoplanes siamensis NBRC 109076.</title>
        <authorList>
            <person name="Komaki H."/>
            <person name="Tamura T."/>
        </authorList>
    </citation>
    <scope>NUCLEOTIDE SEQUENCE</scope>
    <source>
        <strain evidence="2">NBRC 109076</strain>
    </source>
</reference>
<sequence length="202" mass="21358">MDPTTQANRRAWETASRKYVLEHEALLAEVAAGSSLLGLEHDLLREVLRGSPDVVHWQSGNGTDDIGLVQMGAKFVVGVDYSEVAVGSAQRRAIELGVPCRYVVAELPGAPLAEACADLVYTGKGALIWSPTSADGRETSLASCGRPDICSSTKSIPRRRCGRGTRMSLASERTGTTSPEVTSTTPSLPAERSNGSTLSARS</sequence>
<feature type="compositionally biased region" description="Low complexity" evidence="1">
    <location>
        <begin position="174"/>
        <end position="189"/>
    </location>
</feature>
<dbReference type="Gene3D" id="3.40.50.150">
    <property type="entry name" value="Vaccinia Virus protein VP39"/>
    <property type="match status" value="1"/>
</dbReference>
<evidence type="ECO:0000313" key="2">
    <source>
        <dbReference type="EMBL" id="GIF05026.1"/>
    </source>
</evidence>
<dbReference type="Proteomes" id="UP000629619">
    <property type="component" value="Unassembled WGS sequence"/>
</dbReference>
<evidence type="ECO:0008006" key="4">
    <source>
        <dbReference type="Google" id="ProtNLM"/>
    </source>
</evidence>
<dbReference type="RefSeq" id="WP_203679403.1">
    <property type="nucleotide sequence ID" value="NZ_BOMW01000023.1"/>
</dbReference>
<accession>A0A919N645</accession>
<keyword evidence="3" id="KW-1185">Reference proteome</keyword>
<comment type="caution">
    <text evidence="2">The sequence shown here is derived from an EMBL/GenBank/DDBJ whole genome shotgun (WGS) entry which is preliminary data.</text>
</comment>
<protein>
    <recommendedName>
        <fullName evidence="4">Methyltransferase</fullName>
    </recommendedName>
</protein>
<feature type="region of interest" description="Disordered" evidence="1">
    <location>
        <begin position="155"/>
        <end position="202"/>
    </location>
</feature>
<dbReference type="InterPro" id="IPR029063">
    <property type="entry name" value="SAM-dependent_MTases_sf"/>
</dbReference>
<dbReference type="AlphaFoldDB" id="A0A919N645"/>
<organism evidence="2 3">
    <name type="scientific">Actinoplanes siamensis</name>
    <dbReference type="NCBI Taxonomy" id="1223317"/>
    <lineage>
        <taxon>Bacteria</taxon>
        <taxon>Bacillati</taxon>
        <taxon>Actinomycetota</taxon>
        <taxon>Actinomycetes</taxon>
        <taxon>Micromonosporales</taxon>
        <taxon>Micromonosporaceae</taxon>
        <taxon>Actinoplanes</taxon>
    </lineage>
</organism>